<organism evidence="2 3">
    <name type="scientific">Microbacterium yannicii</name>
    <dbReference type="NCBI Taxonomy" id="671622"/>
    <lineage>
        <taxon>Bacteria</taxon>
        <taxon>Bacillati</taxon>
        <taxon>Actinomycetota</taxon>
        <taxon>Actinomycetes</taxon>
        <taxon>Micrococcales</taxon>
        <taxon>Microbacteriaceae</taxon>
        <taxon>Microbacterium</taxon>
    </lineage>
</organism>
<keyword evidence="3" id="KW-1185">Reference proteome</keyword>
<sequence>MNESRITTFAQLIGGGDGAIKRVEIPLIQRDYAQGRTDPATTQIRSAFLEVLRAALSANEPQGIGLDFVYGDVETGSGTLRPLDGQQRLTTLFLLHWYLAHRAGVDLASEAWTEFTYATRASARLFCARLVGFPPPADCEAPTDWIRDQSWYQYVWRHDPTIQSMLTMIETIHQRFHEEDVTQLWYRIADADRPAVSFHLLPINEMGAPEDLYIKMNSRGKPLTPFENFKARLEADIAPIDPRKTFAHRIDGAWADTFWPYRGNDDIIDDELLRYLRFLIEICEWKDGRIEQGPIEARAEKLFDERNPRARDHLAYVIDAFDTWTGVDPSAYFSQLFTSGRAARTSAGPMPLFSASEGRTDLFDNCVSTYGDTRGATRVFSFGQQLLLAAALAYRRSVSIEAGSELRERLRVIRNLIDASENEIRLDRMPAMLAEVERIAVDGLTDEVTAFNRAQFDDELLKARIRAIHPEIESAVFALEDTVILRGSLVAFELDPESLPRRAEAFVRAFGDTANWTQLTAALLAVAPYARPRDRERRSFQFGVGQDGNLASWRAVLAIGSRDALSQTRRALGAMLDEVATGEPVETGLSALRSRSLREAELEREFDWRYYLTKYDSMREGKSGIYFGHNGELGYSLCMLNKSQLNSHYRDPYLLAVWKESGIGDLADDPWFTGYEWGERWLTLRRSGTRVRCRANGYEIAPPSGSEHRRALESVATKLGVRDGLMPVPQRAGERHMLDSADRIKIGADLITALAAEGL</sequence>
<reference evidence="3" key="1">
    <citation type="journal article" date="2019" name="Int. J. Syst. Evol. Microbiol.">
        <title>The Global Catalogue of Microorganisms (GCM) 10K type strain sequencing project: providing services to taxonomists for standard genome sequencing and annotation.</title>
        <authorList>
            <consortium name="The Broad Institute Genomics Platform"/>
            <consortium name="The Broad Institute Genome Sequencing Center for Infectious Disease"/>
            <person name="Wu L."/>
            <person name="Ma J."/>
        </authorList>
    </citation>
    <scope>NUCLEOTIDE SEQUENCE [LARGE SCALE GENOMIC DNA]</scope>
    <source>
        <strain evidence="3">JCM 18959</strain>
    </source>
</reference>
<comment type="caution">
    <text evidence="2">The sequence shown here is derived from an EMBL/GenBank/DDBJ whole genome shotgun (WGS) entry which is preliminary data.</text>
</comment>
<dbReference type="Pfam" id="PF03235">
    <property type="entry name" value="GmrSD_N"/>
    <property type="match status" value="1"/>
</dbReference>
<proteinExistence type="predicted"/>
<gene>
    <name evidence="2" type="ORF">GCM10025760_16900</name>
</gene>
<feature type="domain" description="GmrSD restriction endonucleases N-terminal" evidence="1">
    <location>
        <begin position="21"/>
        <end position="233"/>
    </location>
</feature>
<evidence type="ECO:0000259" key="1">
    <source>
        <dbReference type="Pfam" id="PF03235"/>
    </source>
</evidence>
<evidence type="ECO:0000313" key="3">
    <source>
        <dbReference type="Proteomes" id="UP001501407"/>
    </source>
</evidence>
<dbReference type="Proteomes" id="UP001501407">
    <property type="component" value="Unassembled WGS sequence"/>
</dbReference>
<protein>
    <recommendedName>
        <fullName evidence="1">GmrSD restriction endonucleases N-terminal domain-containing protein</fullName>
    </recommendedName>
</protein>
<dbReference type="InterPro" id="IPR004919">
    <property type="entry name" value="GmrSD_N"/>
</dbReference>
<dbReference type="EMBL" id="BAABKZ010000001">
    <property type="protein sequence ID" value="GAA5090784.1"/>
    <property type="molecule type" value="Genomic_DNA"/>
</dbReference>
<dbReference type="RefSeq" id="WP_194413441.1">
    <property type="nucleotide sequence ID" value="NZ_BAABKZ010000001.1"/>
</dbReference>
<evidence type="ECO:0000313" key="2">
    <source>
        <dbReference type="EMBL" id="GAA5090784.1"/>
    </source>
</evidence>
<name>A0ABP9M6Z7_9MICO</name>
<accession>A0ABP9M6Z7</accession>